<dbReference type="InParanoid" id="D0MYK4"/>
<dbReference type="VEuPathDB" id="FungiDB:PITG_03808"/>
<accession>D0MYK4</accession>
<reference evidence="3" key="1">
    <citation type="journal article" date="2009" name="Nature">
        <title>Genome sequence and analysis of the Irish potato famine pathogen Phytophthora infestans.</title>
        <authorList>
            <consortium name="The Broad Institute Genome Sequencing Platform"/>
            <person name="Haas B.J."/>
            <person name="Kamoun S."/>
            <person name="Zody M.C."/>
            <person name="Jiang R.H."/>
            <person name="Handsaker R.E."/>
            <person name="Cano L.M."/>
            <person name="Grabherr M."/>
            <person name="Kodira C.D."/>
            <person name="Raffaele S."/>
            <person name="Torto-Alalibo T."/>
            <person name="Bozkurt T.O."/>
            <person name="Ah-Fong A.M."/>
            <person name="Alvarado L."/>
            <person name="Anderson V.L."/>
            <person name="Armstrong M.R."/>
            <person name="Avrova A."/>
            <person name="Baxter L."/>
            <person name="Beynon J."/>
            <person name="Boevink P.C."/>
            <person name="Bollmann S.R."/>
            <person name="Bos J.I."/>
            <person name="Bulone V."/>
            <person name="Cai G."/>
            <person name="Cakir C."/>
            <person name="Carrington J.C."/>
            <person name="Chawner M."/>
            <person name="Conti L."/>
            <person name="Costanzo S."/>
            <person name="Ewan R."/>
            <person name="Fahlgren N."/>
            <person name="Fischbach M.A."/>
            <person name="Fugelstad J."/>
            <person name="Gilroy E.M."/>
            <person name="Gnerre S."/>
            <person name="Green P.J."/>
            <person name="Grenville-Briggs L.J."/>
            <person name="Griffith J."/>
            <person name="Grunwald N.J."/>
            <person name="Horn K."/>
            <person name="Horner N.R."/>
            <person name="Hu C.H."/>
            <person name="Huitema E."/>
            <person name="Jeong D.H."/>
            <person name="Jones A.M."/>
            <person name="Jones J.D."/>
            <person name="Jones R.W."/>
            <person name="Karlsson E.K."/>
            <person name="Kunjeti S.G."/>
            <person name="Lamour K."/>
            <person name="Liu Z."/>
            <person name="Ma L."/>
            <person name="Maclean D."/>
            <person name="Chibucos M.C."/>
            <person name="McDonald H."/>
            <person name="McWalters J."/>
            <person name="Meijer H.J."/>
            <person name="Morgan W."/>
            <person name="Morris P.F."/>
            <person name="Munro C.A."/>
            <person name="O'Neill K."/>
            <person name="Ospina-Giraldo M."/>
            <person name="Pinzon A."/>
            <person name="Pritchard L."/>
            <person name="Ramsahoye B."/>
            <person name="Ren Q."/>
            <person name="Restrepo S."/>
            <person name="Roy S."/>
            <person name="Sadanandom A."/>
            <person name="Savidor A."/>
            <person name="Schornack S."/>
            <person name="Schwartz D.C."/>
            <person name="Schumann U.D."/>
            <person name="Schwessinger B."/>
            <person name="Seyer L."/>
            <person name="Sharpe T."/>
            <person name="Silvar C."/>
            <person name="Song J."/>
            <person name="Studholme D.J."/>
            <person name="Sykes S."/>
            <person name="Thines M."/>
            <person name="van de Vondervoort P.J."/>
            <person name="Phuntumart V."/>
            <person name="Wawra S."/>
            <person name="Weide R."/>
            <person name="Win J."/>
            <person name="Young C."/>
            <person name="Zhou S."/>
            <person name="Fry W."/>
            <person name="Meyers B.C."/>
            <person name="van West P."/>
            <person name="Ristaino J."/>
            <person name="Govers F."/>
            <person name="Birch P.R."/>
            <person name="Whisson S.C."/>
            <person name="Judelson H.S."/>
            <person name="Nusbaum C."/>
        </authorList>
    </citation>
    <scope>NUCLEOTIDE SEQUENCE [LARGE SCALE GENOMIC DNA]</scope>
    <source>
        <strain evidence="3">T30-4</strain>
    </source>
</reference>
<protein>
    <submittedName>
        <fullName evidence="2">Uncharacterized protein</fullName>
    </submittedName>
</protein>
<sequence>MADADKARRDAVDAVRGVANESASKGADLNQLPQILEEDAEYFLAISPPFGLFLRSAAGKPITHHSASALRQSAAVHSLPSFRRVQTCSVMFMSSKSDQLERVYDSQDRRIKAPCGSRIFYEMVYCVNLMYALCVRDNPDIFGRAGFVYRGRNKARCKRRDRQGARHPVRNGEALQLD</sequence>
<keyword evidence="3" id="KW-1185">Reference proteome</keyword>
<dbReference type="EMBL" id="DS028121">
    <property type="protein sequence ID" value="EEY66252.1"/>
    <property type="molecule type" value="Genomic_DNA"/>
</dbReference>
<proteinExistence type="predicted"/>
<evidence type="ECO:0000313" key="3">
    <source>
        <dbReference type="Proteomes" id="UP000006643"/>
    </source>
</evidence>
<gene>
    <name evidence="2" type="ORF">PITG_03808</name>
</gene>
<feature type="compositionally biased region" description="Basic residues" evidence="1">
    <location>
        <begin position="159"/>
        <end position="169"/>
    </location>
</feature>
<feature type="region of interest" description="Disordered" evidence="1">
    <location>
        <begin position="159"/>
        <end position="178"/>
    </location>
</feature>
<name>D0MYK4_PHYIT</name>
<dbReference type="KEGG" id="pif:PITG_03808"/>
<dbReference type="GeneID" id="9467746"/>
<dbReference type="RefSeq" id="XP_002906851.1">
    <property type="nucleotide sequence ID" value="XM_002906805.1"/>
</dbReference>
<dbReference type="HOGENOM" id="CLU_1513445_0_0_1"/>
<evidence type="ECO:0000256" key="1">
    <source>
        <dbReference type="SAM" id="MobiDB-lite"/>
    </source>
</evidence>
<evidence type="ECO:0000313" key="2">
    <source>
        <dbReference type="EMBL" id="EEY66252.1"/>
    </source>
</evidence>
<dbReference type="Proteomes" id="UP000006643">
    <property type="component" value="Unassembled WGS sequence"/>
</dbReference>
<organism evidence="2 3">
    <name type="scientific">Phytophthora infestans (strain T30-4)</name>
    <name type="common">Potato late blight agent</name>
    <dbReference type="NCBI Taxonomy" id="403677"/>
    <lineage>
        <taxon>Eukaryota</taxon>
        <taxon>Sar</taxon>
        <taxon>Stramenopiles</taxon>
        <taxon>Oomycota</taxon>
        <taxon>Peronosporomycetes</taxon>
        <taxon>Peronosporales</taxon>
        <taxon>Peronosporaceae</taxon>
        <taxon>Phytophthora</taxon>
    </lineage>
</organism>
<dbReference type="AlphaFoldDB" id="D0MYK4"/>